<comment type="similarity">
    <text evidence="1">Belongs to the type-I restriction system S methylase family.</text>
</comment>
<keyword evidence="3" id="KW-0238">DNA-binding</keyword>
<dbReference type="InterPro" id="IPR044946">
    <property type="entry name" value="Restrct_endonuc_typeI_TRD_sf"/>
</dbReference>
<evidence type="ECO:0000259" key="4">
    <source>
        <dbReference type="Pfam" id="PF01420"/>
    </source>
</evidence>
<dbReference type="EC" id="3.1.21.-" evidence="5"/>
<dbReference type="RefSeq" id="WP_306054515.1">
    <property type="nucleotide sequence ID" value="NZ_CP120997.1"/>
</dbReference>
<dbReference type="Pfam" id="PF01420">
    <property type="entry name" value="Methylase_S"/>
    <property type="match status" value="1"/>
</dbReference>
<dbReference type="PANTHER" id="PTHR30408:SF13">
    <property type="entry name" value="TYPE I RESTRICTION ENZYME HINDI SPECIFICITY SUBUNIT"/>
    <property type="match status" value="1"/>
</dbReference>
<keyword evidence="2" id="KW-0680">Restriction system</keyword>
<gene>
    <name evidence="5" type="ORF">P8A18_13470</name>
</gene>
<keyword evidence="5" id="KW-0540">Nuclease</keyword>
<dbReference type="SUPFAM" id="SSF116734">
    <property type="entry name" value="DNA methylase specificity domain"/>
    <property type="match status" value="2"/>
</dbReference>
<evidence type="ECO:0000313" key="5">
    <source>
        <dbReference type="EMBL" id="WLQ34384.1"/>
    </source>
</evidence>
<keyword evidence="5" id="KW-0378">Hydrolase</keyword>
<accession>A0ABY9HJ52</accession>
<evidence type="ECO:0000313" key="6">
    <source>
        <dbReference type="Proteomes" id="UP001239522"/>
    </source>
</evidence>
<proteinExistence type="inferred from homology"/>
<sequence>MSEWETVPLQDVLDFQEGPGIMAVDFHPEGVPLLRLAGLKRNASLLAGCNYLDPEKVTKRWDHFRLRKGDVLLSTSASLGEVATVDDSAVGAVAYTGIIRFRPKNSAVDADFIQYMLLAPSFKRQIEAMGVGSVMKHFGPTHLRQMTVDVPRLRDQHAIAEVLGVLDEKIAVNERIAAKADELSHALFASEFGVTAARASGSDWTPGYLSDLCSTQYGYTASSTPEPAGPRFLRVKDINKRNWITWDDVPHCEISERDLERYRLSVGDVLVARMADPGKSAIVEEPADSVFASYLVRLRTASLAHSYFVWGFLKSRAYADYAESVRGGSVQANMNAKVIVGAQLSIPPVALMERYLRHITPVRSRLTLALKESRTLTALRETLLPPLMSGRLRVKDAEQMVEDHV</sequence>
<dbReference type="InterPro" id="IPR000055">
    <property type="entry name" value="Restrct_endonuc_typeI_TRD"/>
</dbReference>
<dbReference type="Gene3D" id="3.90.220.20">
    <property type="entry name" value="DNA methylase specificity domains"/>
    <property type="match status" value="2"/>
</dbReference>
<dbReference type="EMBL" id="CP120997">
    <property type="protein sequence ID" value="WLQ34384.1"/>
    <property type="molecule type" value="Genomic_DNA"/>
</dbReference>
<evidence type="ECO:0000256" key="2">
    <source>
        <dbReference type="ARBA" id="ARBA00022747"/>
    </source>
</evidence>
<dbReference type="InterPro" id="IPR052021">
    <property type="entry name" value="Type-I_RS_S_subunit"/>
</dbReference>
<dbReference type="PANTHER" id="PTHR30408">
    <property type="entry name" value="TYPE-1 RESTRICTION ENZYME ECOKI SPECIFICITY PROTEIN"/>
    <property type="match status" value="1"/>
</dbReference>
<feature type="domain" description="Type I restriction modification DNA specificity" evidence="4">
    <location>
        <begin position="1"/>
        <end position="178"/>
    </location>
</feature>
<evidence type="ECO:0000256" key="3">
    <source>
        <dbReference type="ARBA" id="ARBA00023125"/>
    </source>
</evidence>
<protein>
    <submittedName>
        <fullName evidence="5">Restriction endonuclease subunit S</fullName>
        <ecNumber evidence="5">3.1.21.-</ecNumber>
    </submittedName>
</protein>
<name>A0ABY9HJ52_9ACTN</name>
<keyword evidence="5" id="KW-0255">Endonuclease</keyword>
<dbReference type="GO" id="GO:0004519">
    <property type="term" value="F:endonuclease activity"/>
    <property type="evidence" value="ECO:0007669"/>
    <property type="project" value="UniProtKB-KW"/>
</dbReference>
<organism evidence="5 6">
    <name type="scientific">Streptomyces castrisilvae</name>
    <dbReference type="NCBI Taxonomy" id="3033811"/>
    <lineage>
        <taxon>Bacteria</taxon>
        <taxon>Bacillati</taxon>
        <taxon>Actinomycetota</taxon>
        <taxon>Actinomycetes</taxon>
        <taxon>Kitasatosporales</taxon>
        <taxon>Streptomycetaceae</taxon>
        <taxon>Streptomyces</taxon>
    </lineage>
</organism>
<dbReference type="Proteomes" id="UP001239522">
    <property type="component" value="Chromosome"/>
</dbReference>
<reference evidence="5 6" key="1">
    <citation type="submission" date="2023-03" db="EMBL/GenBank/DDBJ databases">
        <title>Isolation and description of six Streptomyces strains from soil environments, able to metabolize different microbial glucans.</title>
        <authorList>
            <person name="Widen T."/>
            <person name="Larsbrink J."/>
        </authorList>
    </citation>
    <scope>NUCLEOTIDE SEQUENCE [LARGE SCALE GENOMIC DNA]</scope>
    <source>
        <strain evidence="5 6">Mut1</strain>
    </source>
</reference>
<keyword evidence="6" id="KW-1185">Reference proteome</keyword>
<evidence type="ECO:0000256" key="1">
    <source>
        <dbReference type="ARBA" id="ARBA00010923"/>
    </source>
</evidence>
<dbReference type="GO" id="GO:0016787">
    <property type="term" value="F:hydrolase activity"/>
    <property type="evidence" value="ECO:0007669"/>
    <property type="project" value="UniProtKB-KW"/>
</dbReference>